<keyword evidence="1" id="KW-0274">FAD</keyword>
<keyword evidence="4" id="KW-1185">Reference proteome</keyword>
<evidence type="ECO:0000259" key="2">
    <source>
        <dbReference type="PROSITE" id="PS51387"/>
    </source>
</evidence>
<dbReference type="PANTHER" id="PTHR43762">
    <property type="entry name" value="L-GULONOLACTONE OXIDASE"/>
    <property type="match status" value="1"/>
</dbReference>
<organism evidence="3 4">
    <name type="scientific">Candidatus Endoriftia persephonae</name>
    <dbReference type="NCBI Taxonomy" id="393765"/>
    <lineage>
        <taxon>Bacteria</taxon>
        <taxon>Pseudomonadati</taxon>
        <taxon>Pseudomonadota</taxon>
        <taxon>Gammaproteobacteria</taxon>
        <taxon>Chromatiales</taxon>
        <taxon>Sedimenticolaceae</taxon>
        <taxon>Candidatus Endoriftia</taxon>
    </lineage>
</organism>
<dbReference type="InterPro" id="IPR010031">
    <property type="entry name" value="FAD_lactone_oxidase-like"/>
</dbReference>
<dbReference type="EMBL" id="CP090569">
    <property type="protein sequence ID" value="USF88900.1"/>
    <property type="molecule type" value="Genomic_DNA"/>
</dbReference>
<dbReference type="GO" id="GO:0071949">
    <property type="term" value="F:FAD binding"/>
    <property type="evidence" value="ECO:0007669"/>
    <property type="project" value="InterPro"/>
</dbReference>
<keyword evidence="1" id="KW-0285">Flavoprotein</keyword>
<dbReference type="InterPro" id="IPR016166">
    <property type="entry name" value="FAD-bd_PCMH"/>
</dbReference>
<dbReference type="KEGG" id="eps:L0Y14_06635"/>
<dbReference type="PANTHER" id="PTHR43762:SF1">
    <property type="entry name" value="D-ARABINONO-1,4-LACTONE OXIDASE"/>
    <property type="match status" value="1"/>
</dbReference>
<name>A0A9J7A1V1_9GAMM</name>
<dbReference type="InterPro" id="IPR006094">
    <property type="entry name" value="Oxid_FAD_bind_N"/>
</dbReference>
<sequence length="440" mass="49655">MKKIQSWGKFPKTKHSACNFVWRNGMLPQPARDHGTILPFGNGRSYGDSCLNHNETLVLTRKLNHFISFDPSSGILCCESGLLLSEILRLIIPQGWFLPVTPGTKLVTLGGAIANDVHGKNHHNAGTFGCHVIEFELLRSDKGRLICSPRSNKDLFSATIGGLGLTGIITWAKLRLLRISNPFMEIENIQYTNLNEFFDLSHDSNDDYTYTVSWLDCMAKGKSLGRGIFSRANHAAPCLDKTPSTPCDKTINFPIDAPQFLLNRFTVKTFNQLYYHKQLKPAKQKKGYFDPFFYPLDSIHNWNRLYGKAGFMQYQCLIPFEDGNKSLESMLKLIASSGYGSFLAVLKTFSDIKSPGMMSFPKKGVTLALDFPNHGQNIFTLLDKLDCIVRDSGGSVYPAKDARMSSCSFQHYFPQWQEFQNYIDPIFSSSFWRRVTGELS</sequence>
<dbReference type="Proteomes" id="UP001056649">
    <property type="component" value="Chromosome"/>
</dbReference>
<evidence type="ECO:0000313" key="3">
    <source>
        <dbReference type="EMBL" id="USF88900.1"/>
    </source>
</evidence>
<dbReference type="Pfam" id="PF01565">
    <property type="entry name" value="FAD_binding_4"/>
    <property type="match status" value="1"/>
</dbReference>
<dbReference type="PROSITE" id="PS51387">
    <property type="entry name" value="FAD_PCMH"/>
    <property type="match status" value="1"/>
</dbReference>
<dbReference type="SUPFAM" id="SSF56176">
    <property type="entry name" value="FAD-binding/transporter-associated domain-like"/>
    <property type="match status" value="1"/>
</dbReference>
<reference evidence="3" key="1">
    <citation type="journal article" date="2022" name="Mol. Ecol. Resour.">
        <title>The complete and closed genome of the facultative generalist Candidatus Endoriftia persephone from deep-sea hydrothermal vents.</title>
        <authorList>
            <person name="de Oliveira A.L."/>
            <person name="Srivastava A."/>
            <person name="Espada-Hinojosa S."/>
            <person name="Bright M."/>
        </authorList>
    </citation>
    <scope>NUCLEOTIDE SEQUENCE</scope>
    <source>
        <strain evidence="3">Tica-EPR-9o50.N</strain>
    </source>
</reference>
<accession>A0A9J7A1V1</accession>
<dbReference type="AlphaFoldDB" id="A0A9J7A1V1"/>
<dbReference type="Gene3D" id="3.30.465.10">
    <property type="match status" value="1"/>
</dbReference>
<proteinExistence type="predicted"/>
<evidence type="ECO:0000256" key="1">
    <source>
        <dbReference type="ARBA" id="ARBA00022827"/>
    </source>
</evidence>
<gene>
    <name evidence="3" type="ORF">L0Y14_06635</name>
</gene>
<dbReference type="GO" id="GO:0016899">
    <property type="term" value="F:oxidoreductase activity, acting on the CH-OH group of donors, oxygen as acceptor"/>
    <property type="evidence" value="ECO:0007669"/>
    <property type="project" value="InterPro"/>
</dbReference>
<feature type="domain" description="FAD-binding PCMH-type" evidence="2">
    <location>
        <begin position="1"/>
        <end position="179"/>
    </location>
</feature>
<protein>
    <submittedName>
        <fullName evidence="3">FAD-binding oxidoreductase</fullName>
    </submittedName>
</protein>
<evidence type="ECO:0000313" key="4">
    <source>
        <dbReference type="Proteomes" id="UP001056649"/>
    </source>
</evidence>
<dbReference type="InterPro" id="IPR016169">
    <property type="entry name" value="FAD-bd_PCMH_sub2"/>
</dbReference>
<dbReference type="InterPro" id="IPR036318">
    <property type="entry name" value="FAD-bd_PCMH-like_sf"/>
</dbReference>
<dbReference type="RefSeq" id="WP_005964373.1">
    <property type="nucleotide sequence ID" value="NZ_CP090569.1"/>
</dbReference>